<evidence type="ECO:0000259" key="2">
    <source>
        <dbReference type="SMART" id="SM00458"/>
    </source>
</evidence>
<feature type="domain" description="Ricin B lectin" evidence="2">
    <location>
        <begin position="325"/>
        <end position="463"/>
    </location>
</feature>
<dbReference type="PROSITE" id="PS50231">
    <property type="entry name" value="RICIN_B_LECTIN"/>
    <property type="match status" value="1"/>
</dbReference>
<gene>
    <name evidence="3" type="ORF">BC781_108116</name>
</gene>
<dbReference type="InterPro" id="IPR026444">
    <property type="entry name" value="Secre_tail"/>
</dbReference>
<dbReference type="Proteomes" id="UP000245535">
    <property type="component" value="Unassembled WGS sequence"/>
</dbReference>
<evidence type="ECO:0000313" key="3">
    <source>
        <dbReference type="EMBL" id="PWJ37981.1"/>
    </source>
</evidence>
<dbReference type="Gene3D" id="2.160.20.10">
    <property type="entry name" value="Single-stranded right-handed beta-helix, Pectin lyase-like"/>
    <property type="match status" value="1"/>
</dbReference>
<dbReference type="Gene3D" id="2.80.10.50">
    <property type="match status" value="2"/>
</dbReference>
<dbReference type="InterPro" id="IPR000772">
    <property type="entry name" value="Ricin_B_lectin"/>
</dbReference>
<evidence type="ECO:0000256" key="1">
    <source>
        <dbReference type="SAM" id="SignalP"/>
    </source>
</evidence>
<name>A0A315Z6I8_SEDFL</name>
<dbReference type="EMBL" id="QGDO01000008">
    <property type="protein sequence ID" value="PWJ37981.1"/>
    <property type="molecule type" value="Genomic_DNA"/>
</dbReference>
<reference evidence="3 4" key="1">
    <citation type="submission" date="2018-03" db="EMBL/GenBank/DDBJ databases">
        <title>Genomic Encyclopedia of Archaeal and Bacterial Type Strains, Phase II (KMG-II): from individual species to whole genera.</title>
        <authorList>
            <person name="Goeker M."/>
        </authorList>
    </citation>
    <scope>NUCLEOTIDE SEQUENCE [LARGE SCALE GENOMIC DNA]</scope>
    <source>
        <strain evidence="3 4">DSM 28229</strain>
    </source>
</reference>
<dbReference type="NCBIfam" id="TIGR04183">
    <property type="entry name" value="Por_Secre_tail"/>
    <property type="match status" value="1"/>
</dbReference>
<organism evidence="3 4">
    <name type="scientific">Sediminitomix flava</name>
    <dbReference type="NCBI Taxonomy" id="379075"/>
    <lineage>
        <taxon>Bacteria</taxon>
        <taxon>Pseudomonadati</taxon>
        <taxon>Bacteroidota</taxon>
        <taxon>Cytophagia</taxon>
        <taxon>Cytophagales</taxon>
        <taxon>Flammeovirgaceae</taxon>
        <taxon>Sediminitomix</taxon>
    </lineage>
</organism>
<proteinExistence type="predicted"/>
<dbReference type="Pfam" id="PF14200">
    <property type="entry name" value="RicinB_lectin_2"/>
    <property type="match status" value="2"/>
</dbReference>
<dbReference type="InterPro" id="IPR011050">
    <property type="entry name" value="Pectin_lyase_fold/virulence"/>
</dbReference>
<keyword evidence="1" id="KW-0732">Signal</keyword>
<dbReference type="InterPro" id="IPR035992">
    <property type="entry name" value="Ricin_B-like_lectins"/>
</dbReference>
<dbReference type="OrthoDB" id="9801455at2"/>
<dbReference type="RefSeq" id="WP_109622185.1">
    <property type="nucleotide sequence ID" value="NZ_QGDO01000008.1"/>
</dbReference>
<feature type="chain" id="PRO_5016310493" evidence="1">
    <location>
        <begin position="25"/>
        <end position="557"/>
    </location>
</feature>
<dbReference type="InterPro" id="IPR012334">
    <property type="entry name" value="Pectin_lyas_fold"/>
</dbReference>
<dbReference type="SMART" id="SM00458">
    <property type="entry name" value="RICIN"/>
    <property type="match status" value="1"/>
</dbReference>
<evidence type="ECO:0000313" key="4">
    <source>
        <dbReference type="Proteomes" id="UP000245535"/>
    </source>
</evidence>
<dbReference type="SUPFAM" id="SSF50370">
    <property type="entry name" value="Ricin B-like lectins"/>
    <property type="match status" value="1"/>
</dbReference>
<dbReference type="CDD" id="cd23458">
    <property type="entry name" value="beta-trefoil_Ricin_AgaB34-like"/>
    <property type="match status" value="1"/>
</dbReference>
<comment type="caution">
    <text evidence="3">The sequence shown here is derived from an EMBL/GenBank/DDBJ whole genome shotgun (WGS) entry which is preliminary data.</text>
</comment>
<dbReference type="SUPFAM" id="SSF51126">
    <property type="entry name" value="Pectin lyase-like"/>
    <property type="match status" value="1"/>
</dbReference>
<accession>A0A315Z6I8</accession>
<keyword evidence="4" id="KW-1185">Reference proteome</keyword>
<feature type="signal peptide" evidence="1">
    <location>
        <begin position="1"/>
        <end position="24"/>
    </location>
</feature>
<dbReference type="AlphaFoldDB" id="A0A315Z6I8"/>
<dbReference type="Pfam" id="PF18962">
    <property type="entry name" value="Por_Secre_tail"/>
    <property type="match status" value="1"/>
</dbReference>
<protein>
    <submittedName>
        <fullName evidence="3">Putative secreted protein (Por secretion system target)</fullName>
    </submittedName>
</protein>
<sequence>MLKFTLNYFFALLLFMAFAFKASAQNPTVVNGVATYTANKTIGSQFEVPDSWNKIVINANVTITGSFYMPTRTRPIEIMGKNWNTSVITGTGETKWHEQGTTEARQHSAIRCDKSPDVYIHDLKSLNPDKFHISAGFGNVTVDHCRIIDNRERHTTDGVHGGRGKVTVKNCYIDTHDDALYLSECKLVENTTIVHNKNGGPLQIAWGYDDFNNHTCIIRNVKVIDAYNGTDYNQGVVSWARRNGTDPVTINVEFQGTFTRETKSGAQQSHMYQLGRRTETLNNGTLKVTGECRWKNDLIVYNNGNSTLNVQGCDGNDTGGSISNGTYFLQIRHSNKFVEVQASSTANGGNVQQWQGQSGNHKQWQITKVSGEWYKIINLNSNKALDVSNWSTSNGGNIHQWNYTGNDNQLWKFVDKGSGWYQIVSKHSGKALDIQGGVNATGNGANIYQWAPNNNFNQQFKLINSGNGNSRLSQTSFEEKDNSIRIYPNPVSETLHLSLSDHTDTVYKIYSLSGQEVKSGKIRNGVFSLNVADFKKGMYIINLENAEGIIRENFIVR</sequence>